<protein>
    <submittedName>
        <fullName evidence="1">DUF1273 family protein</fullName>
    </submittedName>
</protein>
<evidence type="ECO:0000313" key="2">
    <source>
        <dbReference type="Proteomes" id="UP000606889"/>
    </source>
</evidence>
<dbReference type="InterPro" id="IPR010697">
    <property type="entry name" value="YspA"/>
</dbReference>
<dbReference type="RefSeq" id="WP_186858376.1">
    <property type="nucleotide sequence ID" value="NZ_JACOON010000006.1"/>
</dbReference>
<sequence length="180" mass="20208">MKLIIKKENTKKENTCCFTGPRPHKLPFLANETDVRTFCLREKIEAAVIDEIIQNHCDTFLCGMARGVDMLCAGIVLSLKKIYGNDIRLVCVLPCLSQAQAWPKEAQARYKSILSQADKNILLQREYTEGCPAARNRFMVEHSSRLIAVYDGASGGGTKYTIDYARGRGRFVTVIDPFLT</sequence>
<proteinExistence type="predicted"/>
<dbReference type="Gene3D" id="3.40.50.450">
    <property type="match status" value="1"/>
</dbReference>
<dbReference type="EMBL" id="JACOON010000006">
    <property type="protein sequence ID" value="MBC5648918.1"/>
    <property type="molecule type" value="Genomic_DNA"/>
</dbReference>
<dbReference type="PANTHER" id="PTHR38440:SF1">
    <property type="entry name" value="UPF0398 PROTEIN SPR0331"/>
    <property type="match status" value="1"/>
</dbReference>
<dbReference type="SUPFAM" id="SSF102405">
    <property type="entry name" value="MCP/YpsA-like"/>
    <property type="match status" value="1"/>
</dbReference>
<accession>A0ABR7EGM6</accession>
<dbReference type="Proteomes" id="UP000606889">
    <property type="component" value="Unassembled WGS sequence"/>
</dbReference>
<dbReference type="Pfam" id="PF06908">
    <property type="entry name" value="YpsA"/>
    <property type="match status" value="1"/>
</dbReference>
<reference evidence="1 2" key="1">
    <citation type="submission" date="2020-08" db="EMBL/GenBank/DDBJ databases">
        <title>Genome public.</title>
        <authorList>
            <person name="Liu C."/>
            <person name="Sun Q."/>
        </authorList>
    </citation>
    <scope>NUCLEOTIDE SEQUENCE [LARGE SCALE GENOMIC DNA]</scope>
    <source>
        <strain evidence="1 2">NSJ-35</strain>
    </source>
</reference>
<comment type="caution">
    <text evidence="1">The sequence shown here is derived from an EMBL/GenBank/DDBJ whole genome shotgun (WGS) entry which is preliminary data.</text>
</comment>
<keyword evidence="2" id="KW-1185">Reference proteome</keyword>
<dbReference type="PANTHER" id="PTHR38440">
    <property type="entry name" value="UPF0398 PROTEIN YPSA"/>
    <property type="match status" value="1"/>
</dbReference>
<evidence type="ECO:0000313" key="1">
    <source>
        <dbReference type="EMBL" id="MBC5648918.1"/>
    </source>
</evidence>
<organism evidence="1 2">
    <name type="scientific">Christensenella tenuis</name>
    <dbReference type="NCBI Taxonomy" id="2763033"/>
    <lineage>
        <taxon>Bacteria</taxon>
        <taxon>Bacillati</taxon>
        <taxon>Bacillota</taxon>
        <taxon>Clostridia</taxon>
        <taxon>Christensenellales</taxon>
        <taxon>Christensenellaceae</taxon>
        <taxon>Christensenella</taxon>
    </lineage>
</organism>
<name>A0ABR7EGM6_9FIRM</name>
<gene>
    <name evidence="1" type="ORF">H8S18_11270</name>
</gene>